<reference evidence="1 2" key="1">
    <citation type="submission" date="2023-10" db="EMBL/GenBank/DDBJ databases">
        <title>Glaciecola aquimarina strain GGW-M5 nov., isolated from a coastal seawater.</title>
        <authorList>
            <person name="Bayburt H."/>
            <person name="Kim J.M."/>
            <person name="Choi B.J."/>
            <person name="Jeon C.O."/>
        </authorList>
    </citation>
    <scope>NUCLEOTIDE SEQUENCE [LARGE SCALE GENOMIC DNA]</scope>
    <source>
        <strain evidence="1 2">KCTC 32108</strain>
    </source>
</reference>
<protein>
    <submittedName>
        <fullName evidence="1">ATP-binding protein</fullName>
    </submittedName>
</protein>
<proteinExistence type="predicted"/>
<evidence type="ECO:0000313" key="1">
    <source>
        <dbReference type="EMBL" id="MDU0354273.1"/>
    </source>
</evidence>
<dbReference type="Gene3D" id="3.30.565.10">
    <property type="entry name" value="Histidine kinase-like ATPase, C-terminal domain"/>
    <property type="match status" value="1"/>
</dbReference>
<dbReference type="EMBL" id="JAWDIO010000002">
    <property type="protein sequence ID" value="MDU0354273.1"/>
    <property type="molecule type" value="Genomic_DNA"/>
</dbReference>
<organism evidence="1 2">
    <name type="scientific">Paraglaciecola aquimarina</name>
    <dbReference type="NCBI Taxonomy" id="1235557"/>
    <lineage>
        <taxon>Bacteria</taxon>
        <taxon>Pseudomonadati</taxon>
        <taxon>Pseudomonadota</taxon>
        <taxon>Gammaproteobacteria</taxon>
        <taxon>Alteromonadales</taxon>
        <taxon>Alteromonadaceae</taxon>
        <taxon>Paraglaciecola</taxon>
    </lineage>
</organism>
<dbReference type="Pfam" id="PF13589">
    <property type="entry name" value="HATPase_c_3"/>
    <property type="match status" value="1"/>
</dbReference>
<keyword evidence="2" id="KW-1185">Reference proteome</keyword>
<name>A0ABU3SWA5_9ALTE</name>
<dbReference type="Proteomes" id="UP001247805">
    <property type="component" value="Unassembled WGS sequence"/>
</dbReference>
<keyword evidence="1" id="KW-0067">ATP-binding</keyword>
<dbReference type="GO" id="GO:0005524">
    <property type="term" value="F:ATP binding"/>
    <property type="evidence" value="ECO:0007669"/>
    <property type="project" value="UniProtKB-KW"/>
</dbReference>
<evidence type="ECO:0000313" key="2">
    <source>
        <dbReference type="Proteomes" id="UP001247805"/>
    </source>
</evidence>
<dbReference type="InterPro" id="IPR036890">
    <property type="entry name" value="HATPase_C_sf"/>
</dbReference>
<gene>
    <name evidence="1" type="ORF">RS130_10320</name>
</gene>
<dbReference type="SUPFAM" id="SSF55874">
    <property type="entry name" value="ATPase domain of HSP90 chaperone/DNA topoisomerase II/histidine kinase"/>
    <property type="match status" value="1"/>
</dbReference>
<accession>A0ABU3SWA5</accession>
<comment type="caution">
    <text evidence="1">The sequence shown here is derived from an EMBL/GenBank/DDBJ whole genome shotgun (WGS) entry which is preliminary data.</text>
</comment>
<keyword evidence="1" id="KW-0547">Nucleotide-binding</keyword>
<sequence>MKFKISSGLKNIIGKDLIVNDFVAIFELVKNSFDAYADRVELFFGNNCIYIIDNGKGMSKDDLINKWLFVAYSAKSDNTEDIALAQDYRTNLRATRKSYAGNKGVGRFSCDRLGLELNIQSKSLSDDVINNVYIDWRDFEADQNNQFQDVKVNFKTTSKFSLPSELSDLSLKTGTVLKISNIREENSWDRNKLKKLKSSIAKLIDPFGVKKDFDIYLHAPDELEKDKDEYTKLKEKFKKMSY</sequence>
<dbReference type="RefSeq" id="WP_316025886.1">
    <property type="nucleotide sequence ID" value="NZ_JAWDIO010000002.1"/>
</dbReference>